<dbReference type="GO" id="GO:0005737">
    <property type="term" value="C:cytoplasm"/>
    <property type="evidence" value="ECO:0007669"/>
    <property type="project" value="TreeGrafter"/>
</dbReference>
<dbReference type="GO" id="GO:0016787">
    <property type="term" value="F:hydrolase activity"/>
    <property type="evidence" value="ECO:0007669"/>
    <property type="project" value="InterPro"/>
</dbReference>
<sequence>MTTDATTFDEIPWIISVDDHVVEPPSLWQDRLTGLDREVAPRVVADTCQTIYEPMTRAVRYVKGGEGPVVDWWIYENTAKPIPMVVACAGYPFEEHTIEAIAYADMRPGCYDSTARLADMDANHTERSLCFPYVTRFAGQWFLEATDKDLALRCVQAYNDWMVDEWCGDTGGRLIPLGLVPLWDADLAAAEVYRNAARGMRAITFTEMPSNLGLPSIHDPSRFWDPLFRACDETGTVICMHIGSGSKMADVSPFAPRAANTALTFAMAQTSLVEWLVSGNLVRFPKLKIAYSESQIGWMPFILERLDKVFEHREYAGMDPIITERPSSYMAGRVYGSFFDDEVGIANRHIIGVKQLVFEIDYPHQDTTWPNTLAVVEKMASMVTPAELECILRTNALDMLGID</sequence>
<dbReference type="InterPro" id="IPR006680">
    <property type="entry name" value="Amidohydro-rel"/>
</dbReference>
<dbReference type="Pfam" id="PF04909">
    <property type="entry name" value="Amidohydro_2"/>
    <property type="match status" value="1"/>
</dbReference>
<evidence type="ECO:0000256" key="1">
    <source>
        <dbReference type="ARBA" id="ARBA00023239"/>
    </source>
</evidence>
<dbReference type="EMBL" id="CAEZYR010000009">
    <property type="protein sequence ID" value="CAB4730083.1"/>
    <property type="molecule type" value="Genomic_DNA"/>
</dbReference>
<reference evidence="3" key="1">
    <citation type="submission" date="2020-05" db="EMBL/GenBank/DDBJ databases">
        <authorList>
            <person name="Chiriac C."/>
            <person name="Salcher M."/>
            <person name="Ghai R."/>
            <person name="Kavagutti S V."/>
        </authorList>
    </citation>
    <scope>NUCLEOTIDE SEQUENCE</scope>
</reference>
<evidence type="ECO:0000313" key="6">
    <source>
        <dbReference type="EMBL" id="CAB4975270.1"/>
    </source>
</evidence>
<protein>
    <submittedName>
        <fullName evidence="3">Unannotated protein</fullName>
    </submittedName>
</protein>
<evidence type="ECO:0000313" key="4">
    <source>
        <dbReference type="EMBL" id="CAB4812280.1"/>
    </source>
</evidence>
<feature type="domain" description="Amidohydrolase-related" evidence="2">
    <location>
        <begin position="105"/>
        <end position="402"/>
    </location>
</feature>
<dbReference type="AlphaFoldDB" id="A0A6J6S5V1"/>
<name>A0A6J6S5V1_9ZZZZ</name>
<dbReference type="EMBL" id="CAFBMH010000063">
    <property type="protein sequence ID" value="CAB4914149.1"/>
    <property type="molecule type" value="Genomic_DNA"/>
</dbReference>
<dbReference type="EMBL" id="CAFABA010000002">
    <property type="protein sequence ID" value="CAB4812280.1"/>
    <property type="molecule type" value="Genomic_DNA"/>
</dbReference>
<dbReference type="Gene3D" id="3.20.20.140">
    <property type="entry name" value="Metal-dependent hydrolases"/>
    <property type="match status" value="1"/>
</dbReference>
<dbReference type="InterPro" id="IPR032465">
    <property type="entry name" value="ACMSD"/>
</dbReference>
<dbReference type="GO" id="GO:0016831">
    <property type="term" value="F:carboxy-lyase activity"/>
    <property type="evidence" value="ECO:0007669"/>
    <property type="project" value="InterPro"/>
</dbReference>
<dbReference type="GO" id="GO:0019748">
    <property type="term" value="P:secondary metabolic process"/>
    <property type="evidence" value="ECO:0007669"/>
    <property type="project" value="TreeGrafter"/>
</dbReference>
<keyword evidence="1" id="KW-0456">Lyase</keyword>
<dbReference type="PANTHER" id="PTHR21240">
    <property type="entry name" value="2-AMINO-3-CARBOXYLMUCONATE-6-SEMIALDEHYDE DECARBOXYLASE"/>
    <property type="match status" value="1"/>
</dbReference>
<organism evidence="3">
    <name type="scientific">freshwater metagenome</name>
    <dbReference type="NCBI Taxonomy" id="449393"/>
    <lineage>
        <taxon>unclassified sequences</taxon>
        <taxon>metagenomes</taxon>
        <taxon>ecological metagenomes</taxon>
    </lineage>
</organism>
<evidence type="ECO:0000313" key="5">
    <source>
        <dbReference type="EMBL" id="CAB4914149.1"/>
    </source>
</evidence>
<dbReference type="EMBL" id="CAFBOS010000001">
    <property type="protein sequence ID" value="CAB4975270.1"/>
    <property type="molecule type" value="Genomic_DNA"/>
</dbReference>
<accession>A0A6J6S5V1</accession>
<gene>
    <name evidence="3" type="ORF">UFOPK2754_00415</name>
    <name evidence="4" type="ORF">UFOPK3139_00068</name>
    <name evidence="5" type="ORF">UFOPK3543_01706</name>
    <name evidence="6" type="ORF">UFOPK3967_00013</name>
</gene>
<proteinExistence type="predicted"/>
<dbReference type="PANTHER" id="PTHR21240:SF28">
    <property type="entry name" value="ISO-OROTATE DECARBOXYLASE (EUROFUNG)"/>
    <property type="match status" value="1"/>
</dbReference>
<dbReference type="InterPro" id="IPR032466">
    <property type="entry name" value="Metal_Hydrolase"/>
</dbReference>
<dbReference type="SUPFAM" id="SSF51556">
    <property type="entry name" value="Metallo-dependent hydrolases"/>
    <property type="match status" value="1"/>
</dbReference>
<evidence type="ECO:0000259" key="2">
    <source>
        <dbReference type="Pfam" id="PF04909"/>
    </source>
</evidence>
<evidence type="ECO:0000313" key="3">
    <source>
        <dbReference type="EMBL" id="CAB4730083.1"/>
    </source>
</evidence>